<dbReference type="PIRSF" id="PIRSF035836">
    <property type="entry name" value="UCP035836"/>
    <property type="match status" value="1"/>
</dbReference>
<dbReference type="SMART" id="SM00028">
    <property type="entry name" value="TPR"/>
    <property type="match status" value="3"/>
</dbReference>
<protein>
    <submittedName>
        <fullName evidence="4">Uncharacterized protein</fullName>
    </submittedName>
</protein>
<dbReference type="AlphaFoldDB" id="A0A399QX23"/>
<feature type="region of interest" description="Disordered" evidence="2">
    <location>
        <begin position="272"/>
        <end position="303"/>
    </location>
</feature>
<evidence type="ECO:0000313" key="4">
    <source>
        <dbReference type="EMBL" id="RIJ23646.1"/>
    </source>
</evidence>
<name>A0A399QX23_9PROT</name>
<evidence type="ECO:0000256" key="1">
    <source>
        <dbReference type="PROSITE-ProRule" id="PRU00339"/>
    </source>
</evidence>
<dbReference type="PROSITE" id="PS50005">
    <property type="entry name" value="TPR"/>
    <property type="match status" value="1"/>
</dbReference>
<dbReference type="Gene3D" id="1.25.40.10">
    <property type="entry name" value="Tetratricopeptide repeat domain"/>
    <property type="match status" value="1"/>
</dbReference>
<dbReference type="EMBL" id="QWGB01000005">
    <property type="protein sequence ID" value="RIJ23646.1"/>
    <property type="molecule type" value="Genomic_DNA"/>
</dbReference>
<sequence length="303" mass="32543">MSVQRAALYPVSLCVLMLASACASTGASESAANAEATLQAAYEQELALATPEEIAEVQRADALTRANFWAGEFRKDPSNLETTIQFTRVLREIGSHERAIDVLSRTIPAHPQSAELQLIMGRALMSEGRVGEAAEAFFQASVIAPQDATAHAALGLALDRLERHADAQTSYLRALELEPARASTLANYGLSLALTGDLTGAEAQLRKAYDLPDADGRVRQNLALILGLQGEFDAMRAADPHAPTRTMDANVTTIRSLLAPARNYEALVMDEAETPAPQVQQVPQQNESARRGVPQLRGSLSSR</sequence>
<dbReference type="InterPro" id="IPR019734">
    <property type="entry name" value="TPR_rpt"/>
</dbReference>
<dbReference type="Pfam" id="PF13432">
    <property type="entry name" value="TPR_16"/>
    <property type="match status" value="2"/>
</dbReference>
<evidence type="ECO:0000256" key="3">
    <source>
        <dbReference type="SAM" id="SignalP"/>
    </source>
</evidence>
<reference evidence="4 5" key="1">
    <citation type="submission" date="2018-08" db="EMBL/GenBank/DDBJ databases">
        <title>Henriciella mobilis sp. nov., isolated from seawater.</title>
        <authorList>
            <person name="Cheng H."/>
            <person name="Wu Y.-H."/>
            <person name="Xu X.-W."/>
            <person name="Guo L.-L."/>
        </authorList>
    </citation>
    <scope>NUCLEOTIDE SEQUENCE [LARGE SCALE GENOMIC DNA]</scope>
    <source>
        <strain evidence="4 5">CCUG66934</strain>
    </source>
</reference>
<dbReference type="InterPro" id="IPR014596">
    <property type="entry name" value="UCP035836"/>
</dbReference>
<dbReference type="PANTHER" id="PTHR44216">
    <property type="entry name" value="PROTEIN O-MANNOSYL-TRANSFERASE TMTC2"/>
    <property type="match status" value="1"/>
</dbReference>
<dbReference type="Proteomes" id="UP000265431">
    <property type="component" value="Unassembled WGS sequence"/>
</dbReference>
<dbReference type="OrthoDB" id="422579at2"/>
<dbReference type="RefSeq" id="WP_119378836.1">
    <property type="nucleotide sequence ID" value="NZ_QWGB01000005.1"/>
</dbReference>
<comment type="caution">
    <text evidence="4">The sequence shown here is derived from an EMBL/GenBank/DDBJ whole genome shotgun (WGS) entry which is preliminary data.</text>
</comment>
<dbReference type="PANTHER" id="PTHR44216:SF3">
    <property type="entry name" value="PROTEIN O-MANNOSYL-TRANSFERASE TMTC2"/>
    <property type="match status" value="1"/>
</dbReference>
<dbReference type="SUPFAM" id="SSF48452">
    <property type="entry name" value="TPR-like"/>
    <property type="match status" value="1"/>
</dbReference>
<gene>
    <name evidence="4" type="ORF">D1224_05135</name>
</gene>
<organism evidence="4 5">
    <name type="scientific">Henriciella barbarensis</name>
    <dbReference type="NCBI Taxonomy" id="86342"/>
    <lineage>
        <taxon>Bacteria</taxon>
        <taxon>Pseudomonadati</taxon>
        <taxon>Pseudomonadota</taxon>
        <taxon>Alphaproteobacteria</taxon>
        <taxon>Hyphomonadales</taxon>
        <taxon>Hyphomonadaceae</taxon>
        <taxon>Henriciella</taxon>
    </lineage>
</organism>
<feature type="signal peptide" evidence="3">
    <location>
        <begin position="1"/>
        <end position="23"/>
    </location>
</feature>
<dbReference type="PROSITE" id="PS51257">
    <property type="entry name" value="PROKAR_LIPOPROTEIN"/>
    <property type="match status" value="1"/>
</dbReference>
<dbReference type="InterPro" id="IPR052384">
    <property type="entry name" value="TMTC_O-mannosyltransferase"/>
</dbReference>
<keyword evidence="1" id="KW-0802">TPR repeat</keyword>
<feature type="chain" id="PRO_5017451698" evidence="3">
    <location>
        <begin position="24"/>
        <end position="303"/>
    </location>
</feature>
<evidence type="ECO:0000256" key="2">
    <source>
        <dbReference type="SAM" id="MobiDB-lite"/>
    </source>
</evidence>
<proteinExistence type="predicted"/>
<evidence type="ECO:0000313" key="5">
    <source>
        <dbReference type="Proteomes" id="UP000265431"/>
    </source>
</evidence>
<accession>A0A399QX23</accession>
<dbReference type="InterPro" id="IPR011990">
    <property type="entry name" value="TPR-like_helical_dom_sf"/>
</dbReference>
<keyword evidence="5" id="KW-1185">Reference proteome</keyword>
<keyword evidence="3" id="KW-0732">Signal</keyword>
<feature type="repeat" description="TPR" evidence="1">
    <location>
        <begin position="148"/>
        <end position="181"/>
    </location>
</feature>